<reference evidence="2" key="1">
    <citation type="submission" date="2020-02" db="EMBL/GenBank/DDBJ databases">
        <authorList>
            <person name="Meier V. D."/>
        </authorList>
    </citation>
    <scope>NUCLEOTIDE SEQUENCE</scope>
    <source>
        <strain evidence="2">AVDCRST_MAG49</strain>
    </source>
</reference>
<feature type="non-terminal residue" evidence="2">
    <location>
        <position position="46"/>
    </location>
</feature>
<name>A0A6J4U5U2_9BACT</name>
<accession>A0A6J4U5U2</accession>
<protein>
    <submittedName>
        <fullName evidence="2">Uncharacterized protein</fullName>
    </submittedName>
</protein>
<dbReference type="EMBL" id="CADCWG010000057">
    <property type="protein sequence ID" value="CAA9541376.1"/>
    <property type="molecule type" value="Genomic_DNA"/>
</dbReference>
<dbReference type="AlphaFoldDB" id="A0A6J4U5U2"/>
<evidence type="ECO:0000256" key="1">
    <source>
        <dbReference type="SAM" id="MobiDB-lite"/>
    </source>
</evidence>
<proteinExistence type="predicted"/>
<gene>
    <name evidence="2" type="ORF">AVDCRST_MAG49-878</name>
</gene>
<sequence length="46" mass="4689">VAERRGGRPHPAVGAVVASLGPSAPGGGTERARRRPADGTCGRRRL</sequence>
<feature type="region of interest" description="Disordered" evidence="1">
    <location>
        <begin position="1"/>
        <end position="46"/>
    </location>
</feature>
<evidence type="ECO:0000313" key="2">
    <source>
        <dbReference type="EMBL" id="CAA9541376.1"/>
    </source>
</evidence>
<organism evidence="2">
    <name type="scientific">uncultured Thermomicrobiales bacterium</name>
    <dbReference type="NCBI Taxonomy" id="1645740"/>
    <lineage>
        <taxon>Bacteria</taxon>
        <taxon>Pseudomonadati</taxon>
        <taxon>Thermomicrobiota</taxon>
        <taxon>Thermomicrobia</taxon>
        <taxon>Thermomicrobiales</taxon>
        <taxon>environmental samples</taxon>
    </lineage>
</organism>
<feature type="non-terminal residue" evidence="2">
    <location>
        <position position="1"/>
    </location>
</feature>